<reference evidence="11" key="1">
    <citation type="submission" date="2020-10" db="EMBL/GenBank/DDBJ databases">
        <authorList>
            <person name="Gilroy R."/>
        </authorList>
    </citation>
    <scope>NUCLEOTIDE SEQUENCE</scope>
    <source>
        <strain evidence="11">CHK123-3438</strain>
    </source>
</reference>
<feature type="coiled-coil region" evidence="7">
    <location>
        <begin position="420"/>
        <end position="459"/>
    </location>
</feature>
<dbReference type="AlphaFoldDB" id="A0A9D1KFW9"/>
<dbReference type="PROSITE" id="PS50151">
    <property type="entry name" value="UVR"/>
    <property type="match status" value="1"/>
</dbReference>
<feature type="compositionally biased region" description="Polar residues" evidence="8">
    <location>
        <begin position="157"/>
        <end position="171"/>
    </location>
</feature>
<dbReference type="PROSITE" id="PS51903">
    <property type="entry name" value="CLP_R"/>
    <property type="match status" value="1"/>
</dbReference>
<reference evidence="11" key="2">
    <citation type="journal article" date="2021" name="PeerJ">
        <title>Extensive microbial diversity within the chicken gut microbiome revealed by metagenomics and culture.</title>
        <authorList>
            <person name="Gilroy R."/>
            <person name="Ravi A."/>
            <person name="Getino M."/>
            <person name="Pursley I."/>
            <person name="Horton D.L."/>
            <person name="Alikhan N.F."/>
            <person name="Baker D."/>
            <person name="Gharbi K."/>
            <person name="Hall N."/>
            <person name="Watson M."/>
            <person name="Adriaenssens E.M."/>
            <person name="Foster-Nyarko E."/>
            <person name="Jarju S."/>
            <person name="Secka A."/>
            <person name="Antonio M."/>
            <person name="Oren A."/>
            <person name="Chaudhuri R.R."/>
            <person name="La Ragione R."/>
            <person name="Hildebrand F."/>
            <person name="Pallen M.J."/>
        </authorList>
    </citation>
    <scope>NUCLEOTIDE SEQUENCE</scope>
    <source>
        <strain evidence="11">CHK123-3438</strain>
    </source>
</reference>
<dbReference type="PANTHER" id="PTHR11638:SF18">
    <property type="entry name" value="HEAT SHOCK PROTEIN 104"/>
    <property type="match status" value="1"/>
</dbReference>
<keyword evidence="3 6" id="KW-0067">ATP-binding</keyword>
<dbReference type="GO" id="GO:0005737">
    <property type="term" value="C:cytoplasm"/>
    <property type="evidence" value="ECO:0007669"/>
    <property type="project" value="TreeGrafter"/>
</dbReference>
<organism evidence="11 12">
    <name type="scientific">Candidatus Caccovicinus merdipullorum</name>
    <dbReference type="NCBI Taxonomy" id="2840724"/>
    <lineage>
        <taxon>Bacteria</taxon>
        <taxon>Bacillati</taxon>
        <taxon>Bacillota</taxon>
        <taxon>Clostridia</taxon>
        <taxon>Eubacteriales</taxon>
        <taxon>Candidatus Caccovicinus</taxon>
    </lineage>
</organism>
<dbReference type="SUPFAM" id="SSF52540">
    <property type="entry name" value="P-loop containing nucleoside triphosphate hydrolases"/>
    <property type="match status" value="2"/>
</dbReference>
<dbReference type="GO" id="GO:0005524">
    <property type="term" value="F:ATP binding"/>
    <property type="evidence" value="ECO:0007669"/>
    <property type="project" value="UniProtKB-KW"/>
</dbReference>
<dbReference type="Pfam" id="PF07724">
    <property type="entry name" value="AAA_2"/>
    <property type="match status" value="1"/>
</dbReference>
<evidence type="ECO:0000256" key="8">
    <source>
        <dbReference type="SAM" id="MobiDB-lite"/>
    </source>
</evidence>
<name>A0A9D1KFW9_9FIRM</name>
<dbReference type="InterPro" id="IPR027417">
    <property type="entry name" value="P-loop_NTPase"/>
</dbReference>
<accession>A0A9D1KFW9</accession>
<evidence type="ECO:0000313" key="11">
    <source>
        <dbReference type="EMBL" id="HIT43048.1"/>
    </source>
</evidence>
<dbReference type="GO" id="GO:0034605">
    <property type="term" value="P:cellular response to heat"/>
    <property type="evidence" value="ECO:0007669"/>
    <property type="project" value="TreeGrafter"/>
</dbReference>
<dbReference type="Pfam" id="PF10431">
    <property type="entry name" value="ClpB_D2-small"/>
    <property type="match status" value="1"/>
</dbReference>
<gene>
    <name evidence="11" type="ORF">IAB60_13305</name>
</gene>
<evidence type="ECO:0000256" key="6">
    <source>
        <dbReference type="RuleBase" id="RU004432"/>
    </source>
</evidence>
<comment type="caution">
    <text evidence="11">The sequence shown here is derived from an EMBL/GenBank/DDBJ whole genome shotgun (WGS) entry which is preliminary data.</text>
</comment>
<evidence type="ECO:0000256" key="5">
    <source>
        <dbReference type="PROSITE-ProRule" id="PRU01251"/>
    </source>
</evidence>
<dbReference type="SMART" id="SM01086">
    <property type="entry name" value="ClpB_D2-small"/>
    <property type="match status" value="1"/>
</dbReference>
<feature type="domain" description="Clp R" evidence="10">
    <location>
        <begin position="2"/>
        <end position="145"/>
    </location>
</feature>
<dbReference type="InterPro" id="IPR001270">
    <property type="entry name" value="ClpA/B"/>
</dbReference>
<dbReference type="PANTHER" id="PTHR11638">
    <property type="entry name" value="ATP-DEPENDENT CLP PROTEASE"/>
    <property type="match status" value="1"/>
</dbReference>
<dbReference type="EMBL" id="DVKS01000222">
    <property type="protein sequence ID" value="HIT43048.1"/>
    <property type="molecule type" value="Genomic_DNA"/>
</dbReference>
<dbReference type="SUPFAM" id="SSF81923">
    <property type="entry name" value="Double Clp-N motif"/>
    <property type="match status" value="1"/>
</dbReference>
<dbReference type="InterPro" id="IPR003593">
    <property type="entry name" value="AAA+_ATPase"/>
</dbReference>
<evidence type="ECO:0000313" key="12">
    <source>
        <dbReference type="Proteomes" id="UP000886860"/>
    </source>
</evidence>
<evidence type="ECO:0000256" key="7">
    <source>
        <dbReference type="SAM" id="Coils"/>
    </source>
</evidence>
<dbReference type="CDD" id="cd19499">
    <property type="entry name" value="RecA-like_ClpB_Hsp104-like"/>
    <property type="match status" value="1"/>
</dbReference>
<dbReference type="Gene3D" id="1.10.8.60">
    <property type="match status" value="2"/>
</dbReference>
<keyword evidence="11" id="KW-0645">Protease</keyword>
<dbReference type="InterPro" id="IPR003959">
    <property type="entry name" value="ATPase_AAA_core"/>
</dbReference>
<dbReference type="PROSITE" id="PS00870">
    <property type="entry name" value="CLPAB_1"/>
    <property type="match status" value="1"/>
</dbReference>
<evidence type="ECO:0000259" key="9">
    <source>
        <dbReference type="PROSITE" id="PS50151"/>
    </source>
</evidence>
<evidence type="ECO:0000256" key="2">
    <source>
        <dbReference type="ARBA" id="ARBA00022741"/>
    </source>
</evidence>
<evidence type="ECO:0000259" key="10">
    <source>
        <dbReference type="PROSITE" id="PS51903"/>
    </source>
</evidence>
<feature type="region of interest" description="Disordered" evidence="8">
    <location>
        <begin position="150"/>
        <end position="171"/>
    </location>
</feature>
<dbReference type="Gene3D" id="1.10.1780.10">
    <property type="entry name" value="Clp, N-terminal domain"/>
    <property type="match status" value="1"/>
</dbReference>
<evidence type="ECO:0000256" key="3">
    <source>
        <dbReference type="ARBA" id="ARBA00022840"/>
    </source>
</evidence>
<dbReference type="InterPro" id="IPR018368">
    <property type="entry name" value="ClpA/B_CS1"/>
</dbReference>
<dbReference type="InterPro" id="IPR041546">
    <property type="entry name" value="ClpA/ClpB_AAA_lid"/>
</dbReference>
<keyword evidence="2 6" id="KW-0547">Nucleotide-binding</keyword>
<evidence type="ECO:0000256" key="1">
    <source>
        <dbReference type="ARBA" id="ARBA00022737"/>
    </source>
</evidence>
<dbReference type="SMART" id="SM00382">
    <property type="entry name" value="AAA"/>
    <property type="match status" value="2"/>
</dbReference>
<dbReference type="InterPro" id="IPR001943">
    <property type="entry name" value="UVR_dom"/>
</dbReference>
<dbReference type="Pfam" id="PF02861">
    <property type="entry name" value="Clp_N"/>
    <property type="match status" value="1"/>
</dbReference>
<dbReference type="PRINTS" id="PR00300">
    <property type="entry name" value="CLPPROTEASEA"/>
</dbReference>
<dbReference type="InterPro" id="IPR036628">
    <property type="entry name" value="Clp_N_dom_sf"/>
</dbReference>
<dbReference type="InterPro" id="IPR019489">
    <property type="entry name" value="Clp_ATPase_C"/>
</dbReference>
<comment type="similarity">
    <text evidence="6">Belongs to the ClpA/ClpB family.</text>
</comment>
<dbReference type="Gene3D" id="4.10.860.10">
    <property type="entry name" value="UVR domain"/>
    <property type="match status" value="1"/>
</dbReference>
<keyword evidence="11" id="KW-0378">Hydrolase</keyword>
<dbReference type="InterPro" id="IPR050130">
    <property type="entry name" value="ClpA_ClpB"/>
</dbReference>
<dbReference type="FunFam" id="3.40.50.300:FF:000025">
    <property type="entry name" value="ATP-dependent Clp protease subunit"/>
    <property type="match status" value="1"/>
</dbReference>
<dbReference type="Pfam" id="PF00004">
    <property type="entry name" value="AAA"/>
    <property type="match status" value="1"/>
</dbReference>
<dbReference type="GO" id="GO:0016887">
    <property type="term" value="F:ATP hydrolysis activity"/>
    <property type="evidence" value="ECO:0007669"/>
    <property type="project" value="InterPro"/>
</dbReference>
<feature type="compositionally biased region" description="Basic and acidic residues" evidence="8">
    <location>
        <begin position="816"/>
        <end position="830"/>
    </location>
</feature>
<feature type="region of interest" description="Disordered" evidence="8">
    <location>
        <begin position="815"/>
        <end position="837"/>
    </location>
</feature>
<dbReference type="GO" id="GO:0008233">
    <property type="term" value="F:peptidase activity"/>
    <property type="evidence" value="ECO:0007669"/>
    <property type="project" value="UniProtKB-KW"/>
</dbReference>
<evidence type="ECO:0000256" key="4">
    <source>
        <dbReference type="ARBA" id="ARBA00023186"/>
    </source>
</evidence>
<dbReference type="PROSITE" id="PS00871">
    <property type="entry name" value="CLPAB_2"/>
    <property type="match status" value="1"/>
</dbReference>
<dbReference type="Gene3D" id="3.40.50.300">
    <property type="entry name" value="P-loop containing nucleotide triphosphate hydrolases"/>
    <property type="match status" value="2"/>
</dbReference>
<dbReference type="InterPro" id="IPR004176">
    <property type="entry name" value="Clp_R_N"/>
</dbReference>
<dbReference type="GO" id="GO:0006508">
    <property type="term" value="P:proteolysis"/>
    <property type="evidence" value="ECO:0007669"/>
    <property type="project" value="UniProtKB-KW"/>
</dbReference>
<dbReference type="InterPro" id="IPR028299">
    <property type="entry name" value="ClpA/B_CS2"/>
</dbReference>
<keyword evidence="1 5" id="KW-0677">Repeat</keyword>
<dbReference type="CDD" id="cd00009">
    <property type="entry name" value="AAA"/>
    <property type="match status" value="1"/>
</dbReference>
<proteinExistence type="inferred from homology"/>
<dbReference type="FunFam" id="3.40.50.300:FF:000010">
    <property type="entry name" value="Chaperone clpB 1, putative"/>
    <property type="match status" value="1"/>
</dbReference>
<dbReference type="Proteomes" id="UP000886860">
    <property type="component" value="Unassembled WGS sequence"/>
</dbReference>
<keyword evidence="7" id="KW-0175">Coiled coil</keyword>
<sequence length="837" mass="93082">MIDRFTAKAREAITLAVNVAESLGHNYVGTEHLLIGLLHEGTGAAAKVLTENGVREEKVLELVSQLISPNHSVGMAEQNGYTPSARRVLENSYKEAVRFHAPLIGTEHLLIAMIKEGDCVASRLLNTLGVSIQKLYIDLLSAMGEDAPAGAREELQNSRTPQGKANTPTLDSYSRDLTALAREGKLDPVIGREKEIQRVIQILSRRTKNNPCLIGEPGVGKTAVVEGLAQMIASGDVPETIAEKRVVTLDLSGMVAGSKYRGEFEERIKKVISEVMEDGQVLLFIDEIHTIIGAGGAEGAIDASNILKPSLARGELQLIGATTIEEYRKYIEKDAALERRFQPVTVEEPTQEETVAILKGLRGRYEDHHKVTITDDALEAAVKLSARYINDRFLPDKAIDLIDEASSKVRLTNFVEPEEIKTLEQEVQALETEKEEAVKAEAYEQAGEIKRRQQKMREEIQAIRTKWEQEKTTRKLVVDENQIADVVAGWTKIPVRKLEEEESERLLKLENILHERVVGQEEAVAAIAKAIRRGRVGLKDPKRPIGSFLFLGPTGVGKTELSKALAEAMFGTESALIRVDMSEYMEKHSVSKMIGSPPGYVGYEEGGQLSEKVRRNPYSVILFDEIEKAHPDVFNILLQVLDDGHITDAQGRKIDFKNTILIMTSNAGAENIIAPKRLGFASENDEKASYGFMKDKVMEEVRRLFKPEFLNRIDEIIVFHQLNKDHMKQIADIMLQSILKRTREQMDLTLQVEDPAKELLIEKGYDQKYGARPLRRTIQNMVEDQLAEEILDGRIKKGDHVLVSSDGKVLTFQVAEPKEGEAETAAEKNAGDPAAVS</sequence>
<protein>
    <submittedName>
        <fullName evidence="11">ATP-dependent Clp protease ATP-binding subunit</fullName>
    </submittedName>
</protein>
<feature type="domain" description="UVR" evidence="9">
    <location>
        <begin position="424"/>
        <end position="459"/>
    </location>
</feature>
<keyword evidence="4 6" id="KW-0143">Chaperone</keyword>
<dbReference type="Pfam" id="PF17871">
    <property type="entry name" value="AAA_lid_9"/>
    <property type="match status" value="1"/>
</dbReference>